<protein>
    <submittedName>
        <fullName evidence="1">Uncharacterized protein</fullName>
    </submittedName>
</protein>
<evidence type="ECO:0000313" key="1">
    <source>
        <dbReference type="EMBL" id="GMH05675.1"/>
    </source>
</evidence>
<dbReference type="EMBL" id="BSYO01000006">
    <property type="protein sequence ID" value="GMH05675.1"/>
    <property type="molecule type" value="Genomic_DNA"/>
</dbReference>
<sequence>MAPIVVATTSTTTGATPVVVVNFAGYLVQTGEIGREGRRSGVDEFPSVASEVMPVGLQALDFDLKGFSTYTKTWSMPTSGQIASTYRLFQLGKFLIGDFSTLDISFFFPLSTALRTQVFIHEQYMRPNAISF</sequence>
<evidence type="ECO:0000313" key="2">
    <source>
        <dbReference type="Proteomes" id="UP001279734"/>
    </source>
</evidence>
<keyword evidence="2" id="KW-1185">Reference proteome</keyword>
<dbReference type="Proteomes" id="UP001279734">
    <property type="component" value="Unassembled WGS sequence"/>
</dbReference>
<accession>A0AAD3S769</accession>
<name>A0AAD3S769_NEPGR</name>
<dbReference type="AlphaFoldDB" id="A0AAD3S769"/>
<gene>
    <name evidence="1" type="ORF">Nepgr_007515</name>
</gene>
<comment type="caution">
    <text evidence="1">The sequence shown here is derived from an EMBL/GenBank/DDBJ whole genome shotgun (WGS) entry which is preliminary data.</text>
</comment>
<organism evidence="1 2">
    <name type="scientific">Nepenthes gracilis</name>
    <name type="common">Slender pitcher plant</name>
    <dbReference type="NCBI Taxonomy" id="150966"/>
    <lineage>
        <taxon>Eukaryota</taxon>
        <taxon>Viridiplantae</taxon>
        <taxon>Streptophyta</taxon>
        <taxon>Embryophyta</taxon>
        <taxon>Tracheophyta</taxon>
        <taxon>Spermatophyta</taxon>
        <taxon>Magnoliopsida</taxon>
        <taxon>eudicotyledons</taxon>
        <taxon>Gunneridae</taxon>
        <taxon>Pentapetalae</taxon>
        <taxon>Caryophyllales</taxon>
        <taxon>Nepenthaceae</taxon>
        <taxon>Nepenthes</taxon>
    </lineage>
</organism>
<proteinExistence type="predicted"/>
<reference evidence="1" key="1">
    <citation type="submission" date="2023-05" db="EMBL/GenBank/DDBJ databases">
        <title>Nepenthes gracilis genome sequencing.</title>
        <authorList>
            <person name="Fukushima K."/>
        </authorList>
    </citation>
    <scope>NUCLEOTIDE SEQUENCE</scope>
    <source>
        <strain evidence="1">SING2019-196</strain>
    </source>
</reference>